<sequence length="310" mass="33818">MSGRQVAETISWICGWAYFVLWSAAVYPQPILNFQRRSTEGLTFDFPLLNVLGAACFTLSCALLLFSPTIRSEYAVRYPASPEPTVRANDVCVGANAVILDSIVVSQFWPSIWRWNSKVSPNRQAGKITLGVISGCVLAIITCVAVVVFAPSTGWESIDVVYALVYVKLWTVVFKYTPHAVSNFRRKSTLGWSIHYVHLDVGGGIFSLVQLLIDASLQPDWSGLTGNPLKLWLAGISITADAVFLIQHYIVYGAVEPRGFATDRYGHHGEAAPEEGIMLTSLDAAAADDDDEGSAIATPESQEEDESKPV</sequence>
<dbReference type="InterPro" id="IPR005282">
    <property type="entry name" value="LC_transporter"/>
</dbReference>
<dbReference type="SMART" id="SM00679">
    <property type="entry name" value="CTNS"/>
    <property type="match status" value="2"/>
</dbReference>
<reference evidence="9" key="1">
    <citation type="journal article" date="2020" name="Stud. Mycol.">
        <title>101 Dothideomycetes genomes: a test case for predicting lifestyles and emergence of pathogens.</title>
        <authorList>
            <person name="Haridas S."/>
            <person name="Albert R."/>
            <person name="Binder M."/>
            <person name="Bloem J."/>
            <person name="Labutti K."/>
            <person name="Salamov A."/>
            <person name="Andreopoulos B."/>
            <person name="Baker S."/>
            <person name="Barry K."/>
            <person name="Bills G."/>
            <person name="Bluhm B."/>
            <person name="Cannon C."/>
            <person name="Castanera R."/>
            <person name="Culley D."/>
            <person name="Daum C."/>
            <person name="Ezra D."/>
            <person name="Gonzalez J."/>
            <person name="Henrissat B."/>
            <person name="Kuo A."/>
            <person name="Liang C."/>
            <person name="Lipzen A."/>
            <person name="Lutzoni F."/>
            <person name="Magnuson J."/>
            <person name="Mondo S."/>
            <person name="Nolan M."/>
            <person name="Ohm R."/>
            <person name="Pangilinan J."/>
            <person name="Park H.-J."/>
            <person name="Ramirez L."/>
            <person name="Alfaro M."/>
            <person name="Sun H."/>
            <person name="Tritt A."/>
            <person name="Yoshinaga Y."/>
            <person name="Zwiers L.-H."/>
            <person name="Turgeon B."/>
            <person name="Goodwin S."/>
            <person name="Spatafora J."/>
            <person name="Crous P."/>
            <person name="Grigoriev I."/>
        </authorList>
    </citation>
    <scope>NUCLEOTIDE SEQUENCE</scope>
    <source>
        <strain evidence="9">ATCC 36951</strain>
    </source>
</reference>
<dbReference type="Gene3D" id="1.20.1280.290">
    <property type="match status" value="1"/>
</dbReference>
<feature type="transmembrane region" description="Helical" evidence="8">
    <location>
        <begin position="47"/>
        <end position="67"/>
    </location>
</feature>
<dbReference type="Proteomes" id="UP000799537">
    <property type="component" value="Unassembled WGS sequence"/>
</dbReference>
<feature type="transmembrane region" description="Helical" evidence="8">
    <location>
        <begin position="233"/>
        <end position="255"/>
    </location>
</feature>
<dbReference type="RefSeq" id="XP_033661745.1">
    <property type="nucleotide sequence ID" value="XM_033818605.1"/>
</dbReference>
<keyword evidence="6 8" id="KW-0472">Membrane</keyword>
<keyword evidence="4" id="KW-0677">Repeat</keyword>
<keyword evidence="3 8" id="KW-0812">Transmembrane</keyword>
<evidence type="ECO:0000256" key="8">
    <source>
        <dbReference type="SAM" id="Phobius"/>
    </source>
</evidence>
<accession>A0A6A6C654</accession>
<dbReference type="OrthoDB" id="75720at2759"/>
<name>A0A6A6C654_ZASCE</name>
<comment type="subcellular location">
    <subcellularLocation>
        <location evidence="1">Endomembrane system</location>
        <topology evidence="1">Multi-pass membrane protein</topology>
    </subcellularLocation>
</comment>
<keyword evidence="5 8" id="KW-1133">Transmembrane helix</keyword>
<gene>
    <name evidence="9" type="ORF">M409DRAFT_70166</name>
</gene>
<dbReference type="GO" id="GO:0015184">
    <property type="term" value="F:L-cystine transmembrane transporter activity"/>
    <property type="evidence" value="ECO:0007669"/>
    <property type="project" value="TreeGrafter"/>
</dbReference>
<feature type="transmembrane region" description="Helical" evidence="8">
    <location>
        <begin position="9"/>
        <end position="27"/>
    </location>
</feature>
<dbReference type="Pfam" id="PF04193">
    <property type="entry name" value="PQ-loop"/>
    <property type="match status" value="2"/>
</dbReference>
<protein>
    <recommendedName>
        <fullName evidence="11">Cystinosin</fullName>
    </recommendedName>
</protein>
<dbReference type="PANTHER" id="PTHR13131:SF5">
    <property type="entry name" value="CYSTINOSIN"/>
    <property type="match status" value="1"/>
</dbReference>
<keyword evidence="10" id="KW-1185">Reference proteome</keyword>
<dbReference type="EMBL" id="ML993623">
    <property type="protein sequence ID" value="KAF2160856.1"/>
    <property type="molecule type" value="Genomic_DNA"/>
</dbReference>
<dbReference type="GeneID" id="54571877"/>
<organism evidence="9 10">
    <name type="scientific">Zasmidium cellare ATCC 36951</name>
    <dbReference type="NCBI Taxonomy" id="1080233"/>
    <lineage>
        <taxon>Eukaryota</taxon>
        <taxon>Fungi</taxon>
        <taxon>Dikarya</taxon>
        <taxon>Ascomycota</taxon>
        <taxon>Pezizomycotina</taxon>
        <taxon>Dothideomycetes</taxon>
        <taxon>Dothideomycetidae</taxon>
        <taxon>Mycosphaerellales</taxon>
        <taxon>Mycosphaerellaceae</taxon>
        <taxon>Zasmidium</taxon>
    </lineage>
</organism>
<dbReference type="AlphaFoldDB" id="A0A6A6C654"/>
<evidence type="ECO:0008006" key="11">
    <source>
        <dbReference type="Google" id="ProtNLM"/>
    </source>
</evidence>
<evidence type="ECO:0000256" key="2">
    <source>
        <dbReference type="ARBA" id="ARBA00022448"/>
    </source>
</evidence>
<feature type="transmembrane region" description="Helical" evidence="8">
    <location>
        <begin position="160"/>
        <end position="178"/>
    </location>
</feature>
<feature type="compositionally biased region" description="Acidic residues" evidence="7">
    <location>
        <begin position="301"/>
        <end position="310"/>
    </location>
</feature>
<proteinExistence type="predicted"/>
<dbReference type="InterPro" id="IPR006603">
    <property type="entry name" value="PQ-loop_rpt"/>
</dbReference>
<evidence type="ECO:0000256" key="7">
    <source>
        <dbReference type="SAM" id="MobiDB-lite"/>
    </source>
</evidence>
<feature type="region of interest" description="Disordered" evidence="7">
    <location>
        <begin position="287"/>
        <end position="310"/>
    </location>
</feature>
<dbReference type="GO" id="GO:0000324">
    <property type="term" value="C:fungal-type vacuole"/>
    <property type="evidence" value="ECO:0007669"/>
    <property type="project" value="TreeGrafter"/>
</dbReference>
<evidence type="ECO:0000256" key="6">
    <source>
        <dbReference type="ARBA" id="ARBA00023136"/>
    </source>
</evidence>
<evidence type="ECO:0000256" key="4">
    <source>
        <dbReference type="ARBA" id="ARBA00022737"/>
    </source>
</evidence>
<evidence type="ECO:0000256" key="3">
    <source>
        <dbReference type="ARBA" id="ARBA00022692"/>
    </source>
</evidence>
<evidence type="ECO:0000256" key="1">
    <source>
        <dbReference type="ARBA" id="ARBA00004127"/>
    </source>
</evidence>
<feature type="transmembrane region" description="Helical" evidence="8">
    <location>
        <begin position="128"/>
        <end position="148"/>
    </location>
</feature>
<feature type="transmembrane region" description="Helical" evidence="8">
    <location>
        <begin position="190"/>
        <end position="213"/>
    </location>
</feature>
<evidence type="ECO:0000313" key="10">
    <source>
        <dbReference type="Proteomes" id="UP000799537"/>
    </source>
</evidence>
<evidence type="ECO:0000313" key="9">
    <source>
        <dbReference type="EMBL" id="KAF2160856.1"/>
    </source>
</evidence>
<keyword evidence="2" id="KW-0813">Transport</keyword>
<evidence type="ECO:0000256" key="5">
    <source>
        <dbReference type="ARBA" id="ARBA00022989"/>
    </source>
</evidence>
<dbReference type="PANTHER" id="PTHR13131">
    <property type="entry name" value="CYSTINOSIN"/>
    <property type="match status" value="1"/>
</dbReference>
<dbReference type="GO" id="GO:0012505">
    <property type="term" value="C:endomembrane system"/>
    <property type="evidence" value="ECO:0007669"/>
    <property type="project" value="UniProtKB-SubCell"/>
</dbReference>
<dbReference type="GO" id="GO:0005774">
    <property type="term" value="C:vacuolar membrane"/>
    <property type="evidence" value="ECO:0007669"/>
    <property type="project" value="TreeGrafter"/>
</dbReference>